<protein>
    <submittedName>
        <fullName evidence="1">Uncharacterized protein</fullName>
    </submittedName>
</protein>
<keyword evidence="2" id="KW-1185">Reference proteome</keyword>
<dbReference type="RefSeq" id="WP_345320153.1">
    <property type="nucleotide sequence ID" value="NZ_BAABGA010000016.1"/>
</dbReference>
<dbReference type="EMBL" id="BAABGA010000016">
    <property type="protein sequence ID" value="GAA4448076.1"/>
    <property type="molecule type" value="Genomic_DNA"/>
</dbReference>
<dbReference type="Proteomes" id="UP001500840">
    <property type="component" value="Unassembled WGS sequence"/>
</dbReference>
<organism evidence="1 2">
    <name type="scientific">Novipirellula rosea</name>
    <dbReference type="NCBI Taxonomy" id="1031540"/>
    <lineage>
        <taxon>Bacteria</taxon>
        <taxon>Pseudomonadati</taxon>
        <taxon>Planctomycetota</taxon>
        <taxon>Planctomycetia</taxon>
        <taxon>Pirellulales</taxon>
        <taxon>Pirellulaceae</taxon>
        <taxon>Novipirellula</taxon>
    </lineage>
</organism>
<proteinExistence type="predicted"/>
<reference evidence="2" key="1">
    <citation type="journal article" date="2019" name="Int. J. Syst. Evol. Microbiol.">
        <title>The Global Catalogue of Microorganisms (GCM) 10K type strain sequencing project: providing services to taxonomists for standard genome sequencing and annotation.</title>
        <authorList>
            <consortium name="The Broad Institute Genomics Platform"/>
            <consortium name="The Broad Institute Genome Sequencing Center for Infectious Disease"/>
            <person name="Wu L."/>
            <person name="Ma J."/>
        </authorList>
    </citation>
    <scope>NUCLEOTIDE SEQUENCE [LARGE SCALE GENOMIC DNA]</scope>
    <source>
        <strain evidence="2">JCM 17759</strain>
    </source>
</reference>
<sequence length="94" mass="10567">MKLDTVVFSIGPPNEFYDNSVDIQINGVNLLDMVRNYENTIAHGDDRDIVCAQPNARGPNRCLSDCHASCWLCDRIHDGTQRGANPHDKVTRVR</sequence>
<accession>A0ABP8MF19</accession>
<evidence type="ECO:0000313" key="2">
    <source>
        <dbReference type="Proteomes" id="UP001500840"/>
    </source>
</evidence>
<gene>
    <name evidence="1" type="ORF">GCM10023156_10750</name>
</gene>
<comment type="caution">
    <text evidence="1">The sequence shown here is derived from an EMBL/GenBank/DDBJ whole genome shotgun (WGS) entry which is preliminary data.</text>
</comment>
<name>A0ABP8MF19_9BACT</name>
<evidence type="ECO:0000313" key="1">
    <source>
        <dbReference type="EMBL" id="GAA4448076.1"/>
    </source>
</evidence>